<keyword evidence="3 5" id="KW-1133">Transmembrane helix</keyword>
<feature type="transmembrane region" description="Helical" evidence="5">
    <location>
        <begin position="127"/>
        <end position="150"/>
    </location>
</feature>
<name>A0A1I7RMZ2_BURXY</name>
<evidence type="ECO:0000256" key="2">
    <source>
        <dbReference type="ARBA" id="ARBA00022692"/>
    </source>
</evidence>
<evidence type="ECO:0000259" key="6">
    <source>
        <dbReference type="PROSITE" id="PS50262"/>
    </source>
</evidence>
<dbReference type="InterPro" id="IPR017452">
    <property type="entry name" value="GPCR_Rhodpsn_7TM"/>
</dbReference>
<dbReference type="WBParaSite" id="BXY_0207800.1">
    <property type="protein sequence ID" value="BXY_0207800.1"/>
    <property type="gene ID" value="BXY_0207800"/>
</dbReference>
<dbReference type="OrthoDB" id="5820127at2759"/>
<evidence type="ECO:0000313" key="9">
    <source>
        <dbReference type="Proteomes" id="UP000659654"/>
    </source>
</evidence>
<dbReference type="Pfam" id="PF10320">
    <property type="entry name" value="7TM_GPCR_Srsx"/>
    <property type="match status" value="1"/>
</dbReference>
<dbReference type="GO" id="GO:0016020">
    <property type="term" value="C:membrane"/>
    <property type="evidence" value="ECO:0007669"/>
    <property type="project" value="UniProtKB-SubCell"/>
</dbReference>
<dbReference type="PANTHER" id="PTHR23360:SF5">
    <property type="entry name" value="G-PROTEIN COUPLED RECEPTORS FAMILY 1 PROFILE DOMAIN-CONTAINING PROTEIN"/>
    <property type="match status" value="1"/>
</dbReference>
<keyword evidence="9" id="KW-1185">Reference proteome</keyword>
<feature type="transmembrane region" description="Helical" evidence="5">
    <location>
        <begin position="12"/>
        <end position="35"/>
    </location>
</feature>
<evidence type="ECO:0000313" key="10">
    <source>
        <dbReference type="WBParaSite" id="BXY_0207800.1"/>
    </source>
</evidence>
<keyword evidence="2 5" id="KW-0812">Transmembrane</keyword>
<evidence type="ECO:0000256" key="4">
    <source>
        <dbReference type="ARBA" id="ARBA00023136"/>
    </source>
</evidence>
<dbReference type="eggNOG" id="KOG3642">
    <property type="taxonomic scope" value="Eukaryota"/>
</dbReference>
<proteinExistence type="predicted"/>
<evidence type="ECO:0000256" key="3">
    <source>
        <dbReference type="ARBA" id="ARBA00022989"/>
    </source>
</evidence>
<keyword evidence="4 5" id="KW-0472">Membrane</keyword>
<dbReference type="EMBL" id="CAJFCV020000005">
    <property type="protein sequence ID" value="CAG9125330.1"/>
    <property type="molecule type" value="Genomic_DNA"/>
</dbReference>
<dbReference type="Gene3D" id="1.20.1070.10">
    <property type="entry name" value="Rhodopsin 7-helix transmembrane proteins"/>
    <property type="match status" value="1"/>
</dbReference>
<dbReference type="PROSITE" id="PS50262">
    <property type="entry name" value="G_PROTEIN_RECEP_F1_2"/>
    <property type="match status" value="1"/>
</dbReference>
<dbReference type="AlphaFoldDB" id="A0A1I7RMZ2"/>
<dbReference type="InterPro" id="IPR019424">
    <property type="entry name" value="7TM_GPCR_Srsx"/>
</dbReference>
<dbReference type="PANTHER" id="PTHR23360">
    <property type="entry name" value="G-PROTEIN COUPLED RECEPTORS FAMILY 1 PROFILE DOMAIN-CONTAINING PROTEIN-RELATED"/>
    <property type="match status" value="1"/>
</dbReference>
<dbReference type="CDD" id="cd00637">
    <property type="entry name" value="7tm_classA_rhodopsin-like"/>
    <property type="match status" value="1"/>
</dbReference>
<feature type="transmembrane region" description="Helical" evidence="5">
    <location>
        <begin position="170"/>
        <end position="193"/>
    </location>
</feature>
<dbReference type="Proteomes" id="UP000095284">
    <property type="component" value="Unplaced"/>
</dbReference>
<gene>
    <name evidence="7" type="ORF">BXYJ_LOCUS12721</name>
</gene>
<sequence>MAEGLEAFARDIGHATALLVGIGVIGIVGNLNILWATCRKRSLRSTCNIFIAIAALADVFQQFGNLAMGCTVFSGNVLIPVETCFKLQVMSTFGCTVSSFMLFMTAVDRMVCVVFPRHYKLSCNSIILPIGVIVSLSVASLFSVTSYFLMDPGFRICGALMDLPWTLAPYFFVLTVSLICSTVVLYAIVWIAVRRRNYKQSKQMLKSITAVSICICGGWLATMGLGLLFNTFHLSSSYATALYIGALLNISISLNCPLLYFMSHDYKLAFKEQFRLLTCNATFVITKTRESQVTAYSGR</sequence>
<dbReference type="SMART" id="SM01381">
    <property type="entry name" value="7TM_GPCR_Srsx"/>
    <property type="match status" value="1"/>
</dbReference>
<comment type="subcellular location">
    <subcellularLocation>
        <location evidence="1">Membrane</location>
    </subcellularLocation>
</comment>
<evidence type="ECO:0000256" key="1">
    <source>
        <dbReference type="ARBA" id="ARBA00004370"/>
    </source>
</evidence>
<dbReference type="Proteomes" id="UP000582659">
    <property type="component" value="Unassembled WGS sequence"/>
</dbReference>
<organism evidence="8 10">
    <name type="scientific">Bursaphelenchus xylophilus</name>
    <name type="common">Pinewood nematode worm</name>
    <name type="synonym">Aphelenchoides xylophilus</name>
    <dbReference type="NCBI Taxonomy" id="6326"/>
    <lineage>
        <taxon>Eukaryota</taxon>
        <taxon>Metazoa</taxon>
        <taxon>Ecdysozoa</taxon>
        <taxon>Nematoda</taxon>
        <taxon>Chromadorea</taxon>
        <taxon>Rhabditida</taxon>
        <taxon>Tylenchina</taxon>
        <taxon>Tylenchomorpha</taxon>
        <taxon>Aphelenchoidea</taxon>
        <taxon>Aphelenchoididae</taxon>
        <taxon>Bursaphelenchus</taxon>
    </lineage>
</organism>
<feature type="transmembrane region" description="Helical" evidence="5">
    <location>
        <begin position="241"/>
        <end position="261"/>
    </location>
</feature>
<dbReference type="EMBL" id="CAJFDI010000005">
    <property type="protein sequence ID" value="CAD5232630.1"/>
    <property type="molecule type" value="Genomic_DNA"/>
</dbReference>
<dbReference type="Proteomes" id="UP000659654">
    <property type="component" value="Unassembled WGS sequence"/>
</dbReference>
<evidence type="ECO:0000256" key="5">
    <source>
        <dbReference type="SAM" id="Phobius"/>
    </source>
</evidence>
<feature type="transmembrane region" description="Helical" evidence="5">
    <location>
        <begin position="47"/>
        <end position="67"/>
    </location>
</feature>
<feature type="transmembrane region" description="Helical" evidence="5">
    <location>
        <begin position="205"/>
        <end position="229"/>
    </location>
</feature>
<evidence type="ECO:0000313" key="8">
    <source>
        <dbReference type="Proteomes" id="UP000095284"/>
    </source>
</evidence>
<dbReference type="InterPro" id="IPR000276">
    <property type="entry name" value="GPCR_Rhodpsn"/>
</dbReference>
<dbReference type="SMR" id="A0A1I7RMZ2"/>
<accession>A0A1I7RMZ2</accession>
<dbReference type="SUPFAM" id="SSF81321">
    <property type="entry name" value="Family A G protein-coupled receptor-like"/>
    <property type="match status" value="1"/>
</dbReference>
<feature type="transmembrane region" description="Helical" evidence="5">
    <location>
        <begin position="87"/>
        <end position="107"/>
    </location>
</feature>
<evidence type="ECO:0000313" key="7">
    <source>
        <dbReference type="EMBL" id="CAD5232630.1"/>
    </source>
</evidence>
<protein>
    <submittedName>
        <fullName evidence="7">(pine wood nematode) hypothetical protein</fullName>
    </submittedName>
    <submittedName>
        <fullName evidence="10">G_PROTEIN_RECEP_F1_2 domain-containing protein</fullName>
    </submittedName>
</protein>
<dbReference type="InterPro" id="IPR047130">
    <property type="entry name" value="7TM_GPCR_Srsx_nematod"/>
</dbReference>
<reference evidence="10" key="1">
    <citation type="submission" date="2016-11" db="UniProtKB">
        <authorList>
            <consortium name="WormBaseParasite"/>
        </authorList>
    </citation>
    <scope>IDENTIFICATION</scope>
</reference>
<feature type="domain" description="G-protein coupled receptors family 1 profile" evidence="6">
    <location>
        <begin position="29"/>
        <end position="260"/>
    </location>
</feature>
<dbReference type="GO" id="GO:0004930">
    <property type="term" value="F:G protein-coupled receptor activity"/>
    <property type="evidence" value="ECO:0007669"/>
    <property type="project" value="InterPro"/>
</dbReference>
<reference evidence="7" key="2">
    <citation type="submission" date="2020-09" db="EMBL/GenBank/DDBJ databases">
        <authorList>
            <person name="Kikuchi T."/>
        </authorList>
    </citation>
    <scope>NUCLEOTIDE SEQUENCE</scope>
    <source>
        <strain evidence="7">Ka4C1</strain>
    </source>
</reference>